<dbReference type="EMBL" id="JBHUEN010000046">
    <property type="protein sequence ID" value="MFD1883242.1"/>
    <property type="molecule type" value="Genomic_DNA"/>
</dbReference>
<gene>
    <name evidence="7" type="ORF">ACFSCT_16110</name>
</gene>
<protein>
    <submittedName>
        <fullName evidence="7">Pyridoxal-phosphate-dependent aminotransferase family protein</fullName>
    </submittedName>
</protein>
<evidence type="ECO:0000313" key="8">
    <source>
        <dbReference type="Proteomes" id="UP001597213"/>
    </source>
</evidence>
<keyword evidence="7" id="KW-0808">Transferase</keyword>
<keyword evidence="7" id="KW-0032">Aminotransferase</keyword>
<evidence type="ECO:0000256" key="4">
    <source>
        <dbReference type="RuleBase" id="RU004075"/>
    </source>
</evidence>
<dbReference type="InterPro" id="IPR015422">
    <property type="entry name" value="PyrdxlP-dep_Trfase_small"/>
</dbReference>
<dbReference type="InterPro" id="IPR024169">
    <property type="entry name" value="SP_NH2Trfase/AEP_transaminase"/>
</dbReference>
<comment type="caution">
    <text evidence="7">The sequence shown here is derived from an EMBL/GenBank/DDBJ whole genome shotgun (WGS) entry which is preliminary data.</text>
</comment>
<reference evidence="8" key="1">
    <citation type="journal article" date="2019" name="Int. J. Syst. Evol. Microbiol.">
        <title>The Global Catalogue of Microorganisms (GCM) 10K type strain sequencing project: providing services to taxonomists for standard genome sequencing and annotation.</title>
        <authorList>
            <consortium name="The Broad Institute Genomics Platform"/>
            <consortium name="The Broad Institute Genome Sequencing Center for Infectious Disease"/>
            <person name="Wu L."/>
            <person name="Ma J."/>
        </authorList>
    </citation>
    <scope>NUCLEOTIDE SEQUENCE [LARGE SCALE GENOMIC DNA]</scope>
    <source>
        <strain evidence="8">CCUG 56029</strain>
    </source>
</reference>
<organism evidence="7 8">
    <name type="scientific">Paracoccus pacificus</name>
    <dbReference type="NCBI Taxonomy" id="1463598"/>
    <lineage>
        <taxon>Bacteria</taxon>
        <taxon>Pseudomonadati</taxon>
        <taxon>Pseudomonadota</taxon>
        <taxon>Alphaproteobacteria</taxon>
        <taxon>Rhodobacterales</taxon>
        <taxon>Paracoccaceae</taxon>
        <taxon>Paracoccus</taxon>
    </lineage>
</organism>
<dbReference type="PROSITE" id="PS00595">
    <property type="entry name" value="AA_TRANSFER_CLASS_5"/>
    <property type="match status" value="1"/>
</dbReference>
<evidence type="ECO:0000256" key="5">
    <source>
        <dbReference type="RuleBase" id="RU004504"/>
    </source>
</evidence>
<dbReference type="PIRSF" id="PIRSF000524">
    <property type="entry name" value="SPT"/>
    <property type="match status" value="1"/>
</dbReference>
<comment type="cofactor">
    <cofactor evidence="1 5">
        <name>pyridoxal 5'-phosphate</name>
        <dbReference type="ChEBI" id="CHEBI:597326"/>
    </cofactor>
</comment>
<sequence length="392" mass="40931">MSFAAGRPFLAIPGPSPLPDRVARAMHRPAPDIYGDQMLELGQGLFPDLKRLAGTSANLAAYIGNGHAGWEAANVNMLRAGDRALVLSSGHFGNSWAASARALGVDVEVMEFTGGKPADPARLSARLQQPDAGGIRAILTTQVDTATSVRNDIPALRAAIDAAGHQALFAVDAIASLGCEPLLMDEWGIDVLVGASQKGLMMAPGLAFVWFSDRARAAARLAPPYWAWQPRADAVEGWQFWGGTAPVQHMFGLREALDMLLEDEGLPAAYARHEGLAQALWAAVDAWGSGGDIAALVDDPNARARSVTAIRIGGGRATPLREWLDSRCALVLGIGLGAADPASALRVAHMGHVSAHQMLGTIACMDAGMTALQIPHGSGATEAAAKVIARLA</sequence>
<keyword evidence="8" id="KW-1185">Reference proteome</keyword>
<dbReference type="InterPro" id="IPR000192">
    <property type="entry name" value="Aminotrans_V_dom"/>
</dbReference>
<dbReference type="Gene3D" id="3.40.640.10">
    <property type="entry name" value="Type I PLP-dependent aspartate aminotransferase-like (Major domain)"/>
    <property type="match status" value="1"/>
</dbReference>
<dbReference type="Pfam" id="PF00266">
    <property type="entry name" value="Aminotran_5"/>
    <property type="match status" value="1"/>
</dbReference>
<dbReference type="Proteomes" id="UP001597213">
    <property type="component" value="Unassembled WGS sequence"/>
</dbReference>
<comment type="similarity">
    <text evidence="2 4">Belongs to the class-V pyridoxal-phosphate-dependent aminotransferase family.</text>
</comment>
<keyword evidence="3" id="KW-0663">Pyridoxal phosphate</keyword>
<dbReference type="PANTHER" id="PTHR21152">
    <property type="entry name" value="AMINOTRANSFERASE CLASS V"/>
    <property type="match status" value="1"/>
</dbReference>
<dbReference type="Gene3D" id="3.90.1150.10">
    <property type="entry name" value="Aspartate Aminotransferase, domain 1"/>
    <property type="match status" value="1"/>
</dbReference>
<dbReference type="InterPro" id="IPR015421">
    <property type="entry name" value="PyrdxlP-dep_Trfase_major"/>
</dbReference>
<dbReference type="RefSeq" id="WP_379144451.1">
    <property type="nucleotide sequence ID" value="NZ_JBHUEN010000046.1"/>
</dbReference>
<evidence type="ECO:0000256" key="2">
    <source>
        <dbReference type="ARBA" id="ARBA00009236"/>
    </source>
</evidence>
<dbReference type="InterPro" id="IPR015424">
    <property type="entry name" value="PyrdxlP-dep_Trfase"/>
</dbReference>
<accession>A0ABW4RAI0</accession>
<evidence type="ECO:0000256" key="3">
    <source>
        <dbReference type="ARBA" id="ARBA00022898"/>
    </source>
</evidence>
<proteinExistence type="inferred from homology"/>
<evidence type="ECO:0000259" key="6">
    <source>
        <dbReference type="Pfam" id="PF00266"/>
    </source>
</evidence>
<feature type="domain" description="Aminotransferase class V" evidence="6">
    <location>
        <begin position="76"/>
        <end position="344"/>
    </location>
</feature>
<dbReference type="PANTHER" id="PTHR21152:SF40">
    <property type="entry name" value="ALANINE--GLYOXYLATE AMINOTRANSFERASE"/>
    <property type="match status" value="1"/>
</dbReference>
<evidence type="ECO:0000256" key="1">
    <source>
        <dbReference type="ARBA" id="ARBA00001933"/>
    </source>
</evidence>
<name>A0ABW4RAI0_9RHOB</name>
<dbReference type="InterPro" id="IPR020578">
    <property type="entry name" value="Aminotrans_V_PyrdxlP_BS"/>
</dbReference>
<evidence type="ECO:0000313" key="7">
    <source>
        <dbReference type="EMBL" id="MFD1883242.1"/>
    </source>
</evidence>
<dbReference type="SUPFAM" id="SSF53383">
    <property type="entry name" value="PLP-dependent transferases"/>
    <property type="match status" value="1"/>
</dbReference>
<dbReference type="GO" id="GO:0008483">
    <property type="term" value="F:transaminase activity"/>
    <property type="evidence" value="ECO:0007669"/>
    <property type="project" value="UniProtKB-KW"/>
</dbReference>